<keyword evidence="2" id="KW-0238">DNA-binding</keyword>
<dbReference type="Gene3D" id="1.10.10.60">
    <property type="entry name" value="Homeodomain-like"/>
    <property type="match status" value="2"/>
</dbReference>
<keyword evidence="7" id="KW-1185">Reference proteome</keyword>
<proteinExistence type="predicted"/>
<protein>
    <submittedName>
        <fullName evidence="6">Helix-turn-helix domain-containing protein</fullName>
    </submittedName>
</protein>
<dbReference type="PANTHER" id="PTHR46796">
    <property type="entry name" value="HTH-TYPE TRANSCRIPTIONAL ACTIVATOR RHAS-RELATED"/>
    <property type="match status" value="1"/>
</dbReference>
<dbReference type="Proteomes" id="UP001597493">
    <property type="component" value="Unassembled WGS sequence"/>
</dbReference>
<dbReference type="InterPro" id="IPR009057">
    <property type="entry name" value="Homeodomain-like_sf"/>
</dbReference>
<accession>A0ABW5R177</accession>
<dbReference type="Gene3D" id="2.60.120.10">
    <property type="entry name" value="Jelly Rolls"/>
    <property type="match status" value="1"/>
</dbReference>
<keyword evidence="4" id="KW-0804">Transcription</keyword>
<dbReference type="PROSITE" id="PS01124">
    <property type="entry name" value="HTH_ARAC_FAMILY_2"/>
    <property type="match status" value="1"/>
</dbReference>
<dbReference type="SMART" id="SM00342">
    <property type="entry name" value="HTH_ARAC"/>
    <property type="match status" value="1"/>
</dbReference>
<dbReference type="SUPFAM" id="SSF46689">
    <property type="entry name" value="Homeodomain-like"/>
    <property type="match status" value="2"/>
</dbReference>
<evidence type="ECO:0000256" key="1">
    <source>
        <dbReference type="ARBA" id="ARBA00023015"/>
    </source>
</evidence>
<dbReference type="Pfam" id="PF02311">
    <property type="entry name" value="AraC_binding"/>
    <property type="match status" value="1"/>
</dbReference>
<gene>
    <name evidence="6" type="ORF">ACFSW5_17935</name>
</gene>
<feature type="domain" description="HTH araC/xylS-type" evidence="5">
    <location>
        <begin position="167"/>
        <end position="265"/>
    </location>
</feature>
<dbReference type="InterPro" id="IPR050204">
    <property type="entry name" value="AraC_XylS_family_regulators"/>
</dbReference>
<dbReference type="Pfam" id="PF12833">
    <property type="entry name" value="HTH_18"/>
    <property type="match status" value="1"/>
</dbReference>
<organism evidence="6 7">
    <name type="scientific">Paenibacillus thailandensis</name>
    <dbReference type="NCBI Taxonomy" id="393250"/>
    <lineage>
        <taxon>Bacteria</taxon>
        <taxon>Bacillati</taxon>
        <taxon>Bacillota</taxon>
        <taxon>Bacilli</taxon>
        <taxon>Bacillales</taxon>
        <taxon>Paenibacillaceae</taxon>
        <taxon>Paenibacillus</taxon>
    </lineage>
</organism>
<dbReference type="InterPro" id="IPR014710">
    <property type="entry name" value="RmlC-like_jellyroll"/>
</dbReference>
<dbReference type="InterPro" id="IPR018062">
    <property type="entry name" value="HTH_AraC-typ_CS"/>
</dbReference>
<reference evidence="7" key="1">
    <citation type="journal article" date="2019" name="Int. J. Syst. Evol. Microbiol.">
        <title>The Global Catalogue of Microorganisms (GCM) 10K type strain sequencing project: providing services to taxonomists for standard genome sequencing and annotation.</title>
        <authorList>
            <consortium name="The Broad Institute Genomics Platform"/>
            <consortium name="The Broad Institute Genome Sequencing Center for Infectious Disease"/>
            <person name="Wu L."/>
            <person name="Ma J."/>
        </authorList>
    </citation>
    <scope>NUCLEOTIDE SEQUENCE [LARGE SCALE GENOMIC DNA]</scope>
    <source>
        <strain evidence="7">TISTR 1827</strain>
    </source>
</reference>
<evidence type="ECO:0000313" key="7">
    <source>
        <dbReference type="Proteomes" id="UP001597493"/>
    </source>
</evidence>
<dbReference type="InterPro" id="IPR037923">
    <property type="entry name" value="HTH-like"/>
</dbReference>
<keyword evidence="3" id="KW-0010">Activator</keyword>
<keyword evidence="1" id="KW-0805">Transcription regulation</keyword>
<dbReference type="PROSITE" id="PS00041">
    <property type="entry name" value="HTH_ARAC_FAMILY_1"/>
    <property type="match status" value="1"/>
</dbReference>
<dbReference type="InterPro" id="IPR003313">
    <property type="entry name" value="AraC-bd"/>
</dbReference>
<evidence type="ECO:0000256" key="4">
    <source>
        <dbReference type="ARBA" id="ARBA00023163"/>
    </source>
</evidence>
<comment type="caution">
    <text evidence="6">The sequence shown here is derived from an EMBL/GenBank/DDBJ whole genome shotgun (WGS) entry which is preliminary data.</text>
</comment>
<name>A0ABW5R177_9BACL</name>
<evidence type="ECO:0000256" key="2">
    <source>
        <dbReference type="ARBA" id="ARBA00023125"/>
    </source>
</evidence>
<sequence>MQLQMILPRVEAYHIADQYENAVHSHDGHYQVTIPTKGTCYFTHEHKQMRLGAGDMLLLHPSDRHCFHIGDDAAVIIVIAEGEGLHAGGSALKDEAVVRKEINPQEAKSLYRRWMGSAFLETGELLAAQEAEQSILEDLRSLLRGDQAPLPQAGPKRSGKLLDPHLARAAEYIREHYAETIQIDELAAIALQSRFHFIRSFKAAVGLTPYQYVLHLRIEEAKRLLRETDSSVTEISYRLGFAAPSQFYRAFVKTAQATPEQYRSGI</sequence>
<evidence type="ECO:0000313" key="6">
    <source>
        <dbReference type="EMBL" id="MFD2662140.1"/>
    </source>
</evidence>
<dbReference type="SUPFAM" id="SSF51215">
    <property type="entry name" value="Regulatory protein AraC"/>
    <property type="match status" value="1"/>
</dbReference>
<evidence type="ECO:0000256" key="3">
    <source>
        <dbReference type="ARBA" id="ARBA00023159"/>
    </source>
</evidence>
<dbReference type="EMBL" id="JBHUMY010000023">
    <property type="protein sequence ID" value="MFD2662140.1"/>
    <property type="molecule type" value="Genomic_DNA"/>
</dbReference>
<dbReference type="RefSeq" id="WP_379275959.1">
    <property type="nucleotide sequence ID" value="NZ_JBHUGT010000023.1"/>
</dbReference>
<dbReference type="InterPro" id="IPR018060">
    <property type="entry name" value="HTH_AraC"/>
</dbReference>
<evidence type="ECO:0000259" key="5">
    <source>
        <dbReference type="PROSITE" id="PS01124"/>
    </source>
</evidence>